<keyword evidence="2" id="KW-0812">Transmembrane</keyword>
<dbReference type="AlphaFoldDB" id="A0A6P5WLZ4"/>
<accession>A0A6P5WLZ4</accession>
<organism evidence="3 4">
    <name type="scientific">Durio zibethinus</name>
    <name type="common">Durian</name>
    <dbReference type="NCBI Taxonomy" id="66656"/>
    <lineage>
        <taxon>Eukaryota</taxon>
        <taxon>Viridiplantae</taxon>
        <taxon>Streptophyta</taxon>
        <taxon>Embryophyta</taxon>
        <taxon>Tracheophyta</taxon>
        <taxon>Spermatophyta</taxon>
        <taxon>Magnoliopsida</taxon>
        <taxon>eudicotyledons</taxon>
        <taxon>Gunneridae</taxon>
        <taxon>Pentapetalae</taxon>
        <taxon>rosids</taxon>
        <taxon>malvids</taxon>
        <taxon>Malvales</taxon>
        <taxon>Malvaceae</taxon>
        <taxon>Helicteroideae</taxon>
        <taxon>Durio</taxon>
    </lineage>
</organism>
<protein>
    <submittedName>
        <fullName evidence="4">Uncharacterized protein LOC111275378</fullName>
    </submittedName>
</protein>
<dbReference type="GeneID" id="111275378"/>
<dbReference type="PANTHER" id="PTHR36381:SF1">
    <property type="entry name" value="ETHYLENE-REGULATED TRANSCRIPT 2 (ERT2)"/>
    <property type="match status" value="1"/>
</dbReference>
<dbReference type="OrthoDB" id="690172at2759"/>
<keyword evidence="2" id="KW-1133">Transmembrane helix</keyword>
<reference evidence="4" key="1">
    <citation type="submission" date="2025-08" db="UniProtKB">
        <authorList>
            <consortium name="RefSeq"/>
        </authorList>
    </citation>
    <scope>IDENTIFICATION</scope>
    <source>
        <tissue evidence="4">Fruit stalk</tissue>
    </source>
</reference>
<keyword evidence="3" id="KW-1185">Reference proteome</keyword>
<proteinExistence type="predicted"/>
<keyword evidence="2" id="KW-0472">Membrane</keyword>
<feature type="transmembrane region" description="Helical" evidence="2">
    <location>
        <begin position="112"/>
        <end position="139"/>
    </location>
</feature>
<evidence type="ECO:0000313" key="4">
    <source>
        <dbReference type="RefSeq" id="XP_022716471.1"/>
    </source>
</evidence>
<dbReference type="RefSeq" id="XP_022716471.1">
    <property type="nucleotide sequence ID" value="XM_022860736.1"/>
</dbReference>
<evidence type="ECO:0000256" key="1">
    <source>
        <dbReference type="SAM" id="MobiDB-lite"/>
    </source>
</evidence>
<name>A0A6P5WLZ4_DURZI</name>
<dbReference type="KEGG" id="dzi:111275378"/>
<sequence length="372" mass="41989">MPFPWKKAKVTRISRLVADLHQSPKRGGSLVVETGFPTSLIDLFVKNRDRLRKSPKRKSSPQIQTPPSHVPSTSLQSSPSPPCNEDIQSPELDVGKLVLIKRACKERIAFKVFLVVALAVSTRNLAVWIMMAAFLLVLMEFFGTRFLGFLRPDSKDVFLGSWIRKGLSVLKRWDWEQGSAAEELAVKQQGTVFPDSCGLIEVEESQIAEMKFDCVGIGKGGQSLETQTKVDRTREILTCNSERSWSARFKRSFIKKFVPKKLRHGKSNNNKDQLGVDIQKLDEIEEEKQVLNEVESQTEEARISTSVQVLWVESEIRVVKNKVVNVRKGEKSGYLILFVIVLAGLLGGRSVALLLTLVWCLILRFIGRPRRC</sequence>
<feature type="transmembrane region" description="Helical" evidence="2">
    <location>
        <begin position="334"/>
        <end position="362"/>
    </location>
</feature>
<gene>
    <name evidence="4" type="primary">LOC111275378</name>
</gene>
<feature type="region of interest" description="Disordered" evidence="1">
    <location>
        <begin position="52"/>
        <end position="88"/>
    </location>
</feature>
<dbReference type="Proteomes" id="UP000515121">
    <property type="component" value="Unplaced"/>
</dbReference>
<evidence type="ECO:0000313" key="3">
    <source>
        <dbReference type="Proteomes" id="UP000515121"/>
    </source>
</evidence>
<evidence type="ECO:0000256" key="2">
    <source>
        <dbReference type="SAM" id="Phobius"/>
    </source>
</evidence>
<dbReference type="PANTHER" id="PTHR36381">
    <property type="entry name" value="ETHYLENE-REGULATED TRANSCRIPT 2 (ERT2)"/>
    <property type="match status" value="1"/>
</dbReference>